<accession>A0A6G1J6D1</accession>
<dbReference type="Proteomes" id="UP000799291">
    <property type="component" value="Unassembled WGS sequence"/>
</dbReference>
<feature type="non-terminal residue" evidence="2">
    <location>
        <position position="1"/>
    </location>
</feature>
<name>A0A6G1J6D1_9PLEO</name>
<dbReference type="Pfam" id="PF06985">
    <property type="entry name" value="HET"/>
    <property type="match status" value="1"/>
</dbReference>
<dbReference type="PANTHER" id="PTHR33112">
    <property type="entry name" value="DOMAIN PROTEIN, PUTATIVE-RELATED"/>
    <property type="match status" value="1"/>
</dbReference>
<dbReference type="PANTHER" id="PTHR33112:SF16">
    <property type="entry name" value="HETEROKARYON INCOMPATIBILITY DOMAIN-CONTAINING PROTEIN"/>
    <property type="match status" value="1"/>
</dbReference>
<dbReference type="InterPro" id="IPR010730">
    <property type="entry name" value="HET"/>
</dbReference>
<sequence length="356" mass="40359">SDEVFQHAECWLSNCISDHKPCTTAPVALLPTRIIDVSHPSNPLLYVSSYEVKGQYFALSYCRCHSTKDHVLITSTLADMQKSITLQSLLKTIPDAITITHRFGYRFIWIDALCILQDSLDDWECKASEMCSIYSRATMTIAPASANQASEGTIVYLRYRTPAFYDRLQPLHARAWTLQERKLSPCTLLYNSHYMTWECVTHTIHEGEGSGRHKKKLLNLPNDSGTDNGIEFYYFDWTDIVSDYSKRQVTVPTDKLPAIPGIAALFGSTMENTAYFAGLWRSNFPAALIWHVMGQTKAVRCKHCRAPSWSWACLDTPVVFSIVLQHEIKVEILSIETHPSTLNRFGAVKSGQMHLR</sequence>
<organism evidence="2 3">
    <name type="scientific">Lentithecium fluviatile CBS 122367</name>
    <dbReference type="NCBI Taxonomy" id="1168545"/>
    <lineage>
        <taxon>Eukaryota</taxon>
        <taxon>Fungi</taxon>
        <taxon>Dikarya</taxon>
        <taxon>Ascomycota</taxon>
        <taxon>Pezizomycotina</taxon>
        <taxon>Dothideomycetes</taxon>
        <taxon>Pleosporomycetidae</taxon>
        <taxon>Pleosporales</taxon>
        <taxon>Massarineae</taxon>
        <taxon>Lentitheciaceae</taxon>
        <taxon>Lentithecium</taxon>
    </lineage>
</organism>
<evidence type="ECO:0000313" key="3">
    <source>
        <dbReference type="Proteomes" id="UP000799291"/>
    </source>
</evidence>
<keyword evidence="3" id="KW-1185">Reference proteome</keyword>
<protein>
    <submittedName>
        <fullName evidence="2">HET-domain-containing protein</fullName>
    </submittedName>
</protein>
<evidence type="ECO:0000259" key="1">
    <source>
        <dbReference type="Pfam" id="PF06985"/>
    </source>
</evidence>
<proteinExistence type="predicted"/>
<reference evidence="2" key="1">
    <citation type="journal article" date="2020" name="Stud. Mycol.">
        <title>101 Dothideomycetes genomes: a test case for predicting lifestyles and emergence of pathogens.</title>
        <authorList>
            <person name="Haridas S."/>
            <person name="Albert R."/>
            <person name="Binder M."/>
            <person name="Bloem J."/>
            <person name="Labutti K."/>
            <person name="Salamov A."/>
            <person name="Andreopoulos B."/>
            <person name="Baker S."/>
            <person name="Barry K."/>
            <person name="Bills G."/>
            <person name="Bluhm B."/>
            <person name="Cannon C."/>
            <person name="Castanera R."/>
            <person name="Culley D."/>
            <person name="Daum C."/>
            <person name="Ezra D."/>
            <person name="Gonzalez J."/>
            <person name="Henrissat B."/>
            <person name="Kuo A."/>
            <person name="Liang C."/>
            <person name="Lipzen A."/>
            <person name="Lutzoni F."/>
            <person name="Magnuson J."/>
            <person name="Mondo S."/>
            <person name="Nolan M."/>
            <person name="Ohm R."/>
            <person name="Pangilinan J."/>
            <person name="Park H.-J."/>
            <person name="Ramirez L."/>
            <person name="Alfaro M."/>
            <person name="Sun H."/>
            <person name="Tritt A."/>
            <person name="Yoshinaga Y."/>
            <person name="Zwiers L.-H."/>
            <person name="Turgeon B."/>
            <person name="Goodwin S."/>
            <person name="Spatafora J."/>
            <person name="Crous P."/>
            <person name="Grigoriev I."/>
        </authorList>
    </citation>
    <scope>NUCLEOTIDE SEQUENCE</scope>
    <source>
        <strain evidence="2">CBS 122367</strain>
    </source>
</reference>
<dbReference type="OrthoDB" id="5125733at2759"/>
<feature type="domain" description="Heterokaryon incompatibility" evidence="1">
    <location>
        <begin position="56"/>
        <end position="153"/>
    </location>
</feature>
<dbReference type="AlphaFoldDB" id="A0A6G1J6D1"/>
<dbReference type="EMBL" id="MU005577">
    <property type="protein sequence ID" value="KAF2686072.1"/>
    <property type="molecule type" value="Genomic_DNA"/>
</dbReference>
<feature type="non-terminal residue" evidence="2">
    <location>
        <position position="356"/>
    </location>
</feature>
<evidence type="ECO:0000313" key="2">
    <source>
        <dbReference type="EMBL" id="KAF2686072.1"/>
    </source>
</evidence>
<gene>
    <name evidence="2" type="ORF">K458DRAFT_283313</name>
</gene>